<feature type="compositionally biased region" description="Acidic residues" evidence="1">
    <location>
        <begin position="177"/>
        <end position="189"/>
    </location>
</feature>
<feature type="compositionally biased region" description="Basic and acidic residues" evidence="1">
    <location>
        <begin position="154"/>
        <end position="171"/>
    </location>
</feature>
<feature type="compositionally biased region" description="Polar residues" evidence="1">
    <location>
        <begin position="331"/>
        <end position="341"/>
    </location>
</feature>
<protein>
    <submittedName>
        <fullName evidence="3">2dd8ca23-1e1c-46b8-ab8f-bc05081429a9</fullName>
    </submittedName>
</protein>
<feature type="region of interest" description="Disordered" evidence="1">
    <location>
        <begin position="1"/>
        <end position="30"/>
    </location>
</feature>
<feature type="compositionally biased region" description="Low complexity" evidence="1">
    <location>
        <begin position="82"/>
        <end position="93"/>
    </location>
</feature>
<feature type="region of interest" description="Disordered" evidence="1">
    <location>
        <begin position="451"/>
        <end position="669"/>
    </location>
</feature>
<organism evidence="3 4">
    <name type="scientific">Thermothielavioides terrestris</name>
    <dbReference type="NCBI Taxonomy" id="2587410"/>
    <lineage>
        <taxon>Eukaryota</taxon>
        <taxon>Fungi</taxon>
        <taxon>Dikarya</taxon>
        <taxon>Ascomycota</taxon>
        <taxon>Pezizomycotina</taxon>
        <taxon>Sordariomycetes</taxon>
        <taxon>Sordariomycetidae</taxon>
        <taxon>Sordariales</taxon>
        <taxon>Chaetomiaceae</taxon>
        <taxon>Thermothielavioides</taxon>
    </lineage>
</organism>
<accession>A0A446BGJ0</accession>
<dbReference type="InterPro" id="IPR021589">
    <property type="entry name" value="Cut12"/>
</dbReference>
<sequence>MISWALKRNSDSARDAPASDDTTQIDLPDTPAPVFAVRALRSALFGTPAPRDRRPASKTTDDTTTQQKPNLAQPTAKSPVKTTGILLTPGTGTARRKRVSFDQDVKQGSGGAAKASTSGLPDECPGKFPSPWIERGQDGGTARPKTRLQQAMENSRKGNAKETGKADEKDSASAAGEPEDVWEEVDDNSEFEADMDITIDLNEPHSRSGKYWKSYFETYHRDAKVEMEKLVKYKHLAKSYAKMKDAEAVELSQKLKAEQEKVKAMEQKVAELTRQAASTARKKGEDGDPVLMDELDKQTALAAEYKKKVEELESLLQKNIDEAGDGHQRQQRTASPRTQRTLMEAQRELRRARSQIRELDKLQEERDRLSSELKYAEQRASKLAEENRKLTSELSQTAARVRDLEQKLGDSKGLYEKLKDDAKARYLEAQQVLEKKNEKILELEEEIESLRRVGTEPRRPSRSTRAKSFDEKGSALKSLEQVDNGTAQRRKELEEMKLDSSRDSLTAAANRAQTRQREKRGAEVSRRASFEDRTLAQSRALRERLEAESGTKALPASGVFGERGNLQDSQSSASSGRSAHLRDDPPHRTRTDRLSRATREVTSAEKPTLDALIAETRERRARATSSERQQQAKKLPTRPLSREAARSPDGDLAQGDHAHVAAGTDGQTSAVWSTMSASRAALPAHRKAAAIARLQRKKAERAMQLKLLRDKENSDP</sequence>
<feature type="domain" description="Spindle pole body-associated protein cut12" evidence="2">
    <location>
        <begin position="142"/>
        <end position="283"/>
    </location>
</feature>
<feature type="region of interest" description="Disordered" evidence="1">
    <location>
        <begin position="43"/>
        <end position="189"/>
    </location>
</feature>
<evidence type="ECO:0000259" key="2">
    <source>
        <dbReference type="Pfam" id="PF11500"/>
    </source>
</evidence>
<proteinExistence type="predicted"/>
<evidence type="ECO:0000313" key="4">
    <source>
        <dbReference type="Proteomes" id="UP000289323"/>
    </source>
</evidence>
<dbReference type="Proteomes" id="UP000289323">
    <property type="component" value="Unassembled WGS sequence"/>
</dbReference>
<dbReference type="AlphaFoldDB" id="A0A446BGJ0"/>
<feature type="compositionally biased region" description="Basic and acidic residues" evidence="1">
    <location>
        <begin position="580"/>
        <end position="603"/>
    </location>
</feature>
<feature type="compositionally biased region" description="Basic and acidic residues" evidence="1">
    <location>
        <begin position="640"/>
        <end position="659"/>
    </location>
</feature>
<feature type="compositionally biased region" description="Basic and acidic residues" evidence="1">
    <location>
        <begin position="515"/>
        <end position="549"/>
    </location>
</feature>
<gene>
    <name evidence="3" type="ORF">TT172_LOCUS4041</name>
</gene>
<feature type="compositionally biased region" description="Basic and acidic residues" evidence="1">
    <location>
        <begin position="50"/>
        <end position="61"/>
    </location>
</feature>
<name>A0A446BGJ0_9PEZI</name>
<feature type="region of interest" description="Disordered" evidence="1">
    <location>
        <begin position="320"/>
        <end position="341"/>
    </location>
</feature>
<dbReference type="Pfam" id="PF11500">
    <property type="entry name" value="Cut12"/>
    <property type="match status" value="1"/>
</dbReference>
<evidence type="ECO:0000313" key="3">
    <source>
        <dbReference type="EMBL" id="SPQ21622.1"/>
    </source>
</evidence>
<feature type="compositionally biased region" description="Low complexity" evidence="1">
    <location>
        <begin position="569"/>
        <end position="578"/>
    </location>
</feature>
<feature type="compositionally biased region" description="Basic and acidic residues" evidence="1">
    <location>
        <begin position="489"/>
        <end position="502"/>
    </location>
</feature>
<dbReference type="EMBL" id="OUUZ01000008">
    <property type="protein sequence ID" value="SPQ21622.1"/>
    <property type="molecule type" value="Genomic_DNA"/>
</dbReference>
<evidence type="ECO:0000256" key="1">
    <source>
        <dbReference type="SAM" id="MobiDB-lite"/>
    </source>
</evidence>
<reference evidence="3 4" key="1">
    <citation type="submission" date="2018-04" db="EMBL/GenBank/DDBJ databases">
        <authorList>
            <person name="Huttner S."/>
            <person name="Dainat J."/>
        </authorList>
    </citation>
    <scope>NUCLEOTIDE SEQUENCE [LARGE SCALE GENOMIC DNA]</scope>
</reference>